<dbReference type="InterPro" id="IPR036390">
    <property type="entry name" value="WH_DNA-bd_sf"/>
</dbReference>
<dbReference type="InterPro" id="IPR000835">
    <property type="entry name" value="HTH_MarR-typ"/>
</dbReference>
<proteinExistence type="predicted"/>
<dbReference type="GO" id="GO:0003700">
    <property type="term" value="F:DNA-binding transcription factor activity"/>
    <property type="evidence" value="ECO:0007669"/>
    <property type="project" value="InterPro"/>
</dbReference>
<dbReference type="InterPro" id="IPR039422">
    <property type="entry name" value="MarR/SlyA-like"/>
</dbReference>
<dbReference type="PANTHER" id="PTHR33164">
    <property type="entry name" value="TRANSCRIPTIONAL REGULATOR, MARR FAMILY"/>
    <property type="match status" value="1"/>
</dbReference>
<organism evidence="5 6">
    <name type="scientific">Kineosporia babensis</name>
    <dbReference type="NCBI Taxonomy" id="499548"/>
    <lineage>
        <taxon>Bacteria</taxon>
        <taxon>Bacillati</taxon>
        <taxon>Actinomycetota</taxon>
        <taxon>Actinomycetes</taxon>
        <taxon>Kineosporiales</taxon>
        <taxon>Kineosporiaceae</taxon>
        <taxon>Kineosporia</taxon>
    </lineage>
</organism>
<keyword evidence="2" id="KW-0238">DNA-binding</keyword>
<sequence length="149" mass="16406">MTTKPEAAQDALNKLLQVVTLLNEDMRQDFERRGLTPARTHALWVLAELGPSPQRALAQALGVTARNVTGIVDGLVETGFVTREPHPGDRRATLVTFTDKGAHTVHHLQESQRTLAVQLFGQMPAERFSAFVNGMDDVLQVIQRELAKG</sequence>
<dbReference type="InterPro" id="IPR036388">
    <property type="entry name" value="WH-like_DNA-bd_sf"/>
</dbReference>
<evidence type="ECO:0000259" key="4">
    <source>
        <dbReference type="PROSITE" id="PS50995"/>
    </source>
</evidence>
<dbReference type="EMBL" id="JAJOMB010000007">
    <property type="protein sequence ID" value="MCD5312376.1"/>
    <property type="molecule type" value="Genomic_DNA"/>
</dbReference>
<gene>
    <name evidence="5" type="ORF">LR394_15820</name>
</gene>
<keyword evidence="6" id="KW-1185">Reference proteome</keyword>
<dbReference type="InterPro" id="IPR023187">
    <property type="entry name" value="Tscrpt_reg_MarR-type_CS"/>
</dbReference>
<name>A0A9X1NEN9_9ACTN</name>
<dbReference type="Proteomes" id="UP001138997">
    <property type="component" value="Unassembled WGS sequence"/>
</dbReference>
<dbReference type="GO" id="GO:0006950">
    <property type="term" value="P:response to stress"/>
    <property type="evidence" value="ECO:0007669"/>
    <property type="project" value="TreeGrafter"/>
</dbReference>
<dbReference type="PRINTS" id="PR00598">
    <property type="entry name" value="HTHMARR"/>
</dbReference>
<protein>
    <submittedName>
        <fullName evidence="5">MarR family transcriptional regulator</fullName>
    </submittedName>
</protein>
<keyword evidence="1" id="KW-0805">Transcription regulation</keyword>
<keyword evidence="3" id="KW-0804">Transcription</keyword>
<reference evidence="5" key="1">
    <citation type="submission" date="2021-11" db="EMBL/GenBank/DDBJ databases">
        <title>Streptomyces corallinus and Kineosporia corallina sp. nov., two new coral-derived marine actinobacteria.</title>
        <authorList>
            <person name="Buangrab K."/>
            <person name="Sutthacheep M."/>
            <person name="Yeemin T."/>
            <person name="Harunari E."/>
            <person name="Igarashi Y."/>
            <person name="Sripreechasak P."/>
            <person name="Kanchanasin P."/>
            <person name="Tanasupawat S."/>
            <person name="Phongsopitanun W."/>
        </authorList>
    </citation>
    <scope>NUCLEOTIDE SEQUENCE</scope>
    <source>
        <strain evidence="5">JCM 31032</strain>
    </source>
</reference>
<dbReference type="PROSITE" id="PS01117">
    <property type="entry name" value="HTH_MARR_1"/>
    <property type="match status" value="1"/>
</dbReference>
<dbReference type="Gene3D" id="1.10.10.10">
    <property type="entry name" value="Winged helix-like DNA-binding domain superfamily/Winged helix DNA-binding domain"/>
    <property type="match status" value="1"/>
</dbReference>
<dbReference type="PROSITE" id="PS50995">
    <property type="entry name" value="HTH_MARR_2"/>
    <property type="match status" value="1"/>
</dbReference>
<accession>A0A9X1NEN9</accession>
<dbReference type="PANTHER" id="PTHR33164:SF43">
    <property type="entry name" value="HTH-TYPE TRANSCRIPTIONAL REPRESSOR YETL"/>
    <property type="match status" value="1"/>
</dbReference>
<evidence type="ECO:0000256" key="3">
    <source>
        <dbReference type="ARBA" id="ARBA00023163"/>
    </source>
</evidence>
<evidence type="ECO:0000256" key="2">
    <source>
        <dbReference type="ARBA" id="ARBA00023125"/>
    </source>
</evidence>
<comment type="caution">
    <text evidence="5">The sequence shown here is derived from an EMBL/GenBank/DDBJ whole genome shotgun (WGS) entry which is preliminary data.</text>
</comment>
<evidence type="ECO:0000313" key="6">
    <source>
        <dbReference type="Proteomes" id="UP001138997"/>
    </source>
</evidence>
<dbReference type="Pfam" id="PF01047">
    <property type="entry name" value="MarR"/>
    <property type="match status" value="1"/>
</dbReference>
<evidence type="ECO:0000313" key="5">
    <source>
        <dbReference type="EMBL" id="MCD5312376.1"/>
    </source>
</evidence>
<dbReference type="AlphaFoldDB" id="A0A9X1NEN9"/>
<dbReference type="SMART" id="SM00347">
    <property type="entry name" value="HTH_MARR"/>
    <property type="match status" value="1"/>
</dbReference>
<dbReference type="GO" id="GO:0003677">
    <property type="term" value="F:DNA binding"/>
    <property type="evidence" value="ECO:0007669"/>
    <property type="project" value="UniProtKB-KW"/>
</dbReference>
<dbReference type="RefSeq" id="WP_231442514.1">
    <property type="nucleotide sequence ID" value="NZ_JAJOMB010000007.1"/>
</dbReference>
<evidence type="ECO:0000256" key="1">
    <source>
        <dbReference type="ARBA" id="ARBA00023015"/>
    </source>
</evidence>
<dbReference type="SUPFAM" id="SSF46785">
    <property type="entry name" value="Winged helix' DNA-binding domain"/>
    <property type="match status" value="1"/>
</dbReference>
<feature type="domain" description="HTH marR-type" evidence="4">
    <location>
        <begin position="8"/>
        <end position="140"/>
    </location>
</feature>